<evidence type="ECO:0000313" key="2">
    <source>
        <dbReference type="WBParaSite" id="JU765_v2.g1798.t1"/>
    </source>
</evidence>
<dbReference type="WBParaSite" id="JU765_v2.g1798.t1">
    <property type="protein sequence ID" value="JU765_v2.g1798.t1"/>
    <property type="gene ID" value="JU765_v2.g1798"/>
</dbReference>
<name>A0AC34QNU8_9BILA</name>
<protein>
    <submittedName>
        <fullName evidence="2">SH2 domain-containing protein</fullName>
    </submittedName>
</protein>
<organism evidence="1 2">
    <name type="scientific">Panagrolaimus sp. JU765</name>
    <dbReference type="NCBI Taxonomy" id="591449"/>
    <lineage>
        <taxon>Eukaryota</taxon>
        <taxon>Metazoa</taxon>
        <taxon>Ecdysozoa</taxon>
        <taxon>Nematoda</taxon>
        <taxon>Chromadorea</taxon>
        <taxon>Rhabditida</taxon>
        <taxon>Tylenchina</taxon>
        <taxon>Panagrolaimomorpha</taxon>
        <taxon>Panagrolaimoidea</taxon>
        <taxon>Panagrolaimidae</taxon>
        <taxon>Panagrolaimus</taxon>
    </lineage>
</organism>
<sequence length="293" mass="33866">ISKDETHLPSPAALRKKIILKHKKLPNENEILTVQRSDDDDPDILSKDCVKRGVLSLRNNTDYEWTKHVFVLFADRLCYVAAPVEDVNGNSKEDTLSQLGEEDRDDESSLIGFGVRPEEMHVTEEWFHGKIDVDTAKARLLEQAEKGNGVFLVRESGTFIGEYTLSFLHEKKVHHVRIKTSMVNGKKQYYFFKTTSMDTLYELISYYTKHSIATEKFRTRLITPCPQPQPHLNQPWFSDKADKQRAEELLNTVHEDGAFLIRYSSSDPSVFVLCLRADGELYHFRLKRDGRIF</sequence>
<reference evidence="2" key="1">
    <citation type="submission" date="2022-11" db="UniProtKB">
        <authorList>
            <consortium name="WormBaseParasite"/>
        </authorList>
    </citation>
    <scope>IDENTIFICATION</scope>
</reference>
<dbReference type="Proteomes" id="UP000887576">
    <property type="component" value="Unplaced"/>
</dbReference>
<evidence type="ECO:0000313" key="1">
    <source>
        <dbReference type="Proteomes" id="UP000887576"/>
    </source>
</evidence>
<proteinExistence type="predicted"/>
<accession>A0AC34QNU8</accession>